<feature type="compositionally biased region" description="Polar residues" evidence="1">
    <location>
        <begin position="21"/>
        <end position="33"/>
    </location>
</feature>
<feature type="compositionally biased region" description="Acidic residues" evidence="1">
    <location>
        <begin position="314"/>
        <end position="325"/>
    </location>
</feature>
<dbReference type="Proteomes" id="UP000807353">
    <property type="component" value="Unassembled WGS sequence"/>
</dbReference>
<keyword evidence="3" id="KW-1185">Reference proteome</keyword>
<evidence type="ECO:0000313" key="2">
    <source>
        <dbReference type="EMBL" id="KAF9455212.1"/>
    </source>
</evidence>
<feature type="compositionally biased region" description="Low complexity" evidence="1">
    <location>
        <begin position="244"/>
        <end position="257"/>
    </location>
</feature>
<gene>
    <name evidence="2" type="ORF">BDZ94DRAFT_1327687</name>
</gene>
<feature type="compositionally biased region" description="Pro residues" evidence="1">
    <location>
        <begin position="215"/>
        <end position="224"/>
    </location>
</feature>
<proteinExistence type="predicted"/>
<dbReference type="EMBL" id="MU150905">
    <property type="protein sequence ID" value="KAF9455212.1"/>
    <property type="molecule type" value="Genomic_DNA"/>
</dbReference>
<dbReference type="AlphaFoldDB" id="A0A9P6C7U4"/>
<dbReference type="OrthoDB" id="2994358at2759"/>
<evidence type="ECO:0000313" key="3">
    <source>
        <dbReference type="Proteomes" id="UP000807353"/>
    </source>
</evidence>
<organism evidence="2 3">
    <name type="scientific">Collybia nuda</name>
    <dbReference type="NCBI Taxonomy" id="64659"/>
    <lineage>
        <taxon>Eukaryota</taxon>
        <taxon>Fungi</taxon>
        <taxon>Dikarya</taxon>
        <taxon>Basidiomycota</taxon>
        <taxon>Agaricomycotina</taxon>
        <taxon>Agaricomycetes</taxon>
        <taxon>Agaricomycetidae</taxon>
        <taxon>Agaricales</taxon>
        <taxon>Tricholomatineae</taxon>
        <taxon>Clitocybaceae</taxon>
        <taxon>Collybia</taxon>
    </lineage>
</organism>
<reference evidence="2" key="1">
    <citation type="submission" date="2020-11" db="EMBL/GenBank/DDBJ databases">
        <authorList>
            <consortium name="DOE Joint Genome Institute"/>
            <person name="Ahrendt S."/>
            <person name="Riley R."/>
            <person name="Andreopoulos W."/>
            <person name="Labutti K."/>
            <person name="Pangilinan J."/>
            <person name="Ruiz-Duenas F.J."/>
            <person name="Barrasa J.M."/>
            <person name="Sanchez-Garcia M."/>
            <person name="Camarero S."/>
            <person name="Miyauchi S."/>
            <person name="Serrano A."/>
            <person name="Linde D."/>
            <person name="Babiker R."/>
            <person name="Drula E."/>
            <person name="Ayuso-Fernandez I."/>
            <person name="Pacheco R."/>
            <person name="Padilla G."/>
            <person name="Ferreira P."/>
            <person name="Barriuso J."/>
            <person name="Kellner H."/>
            <person name="Castanera R."/>
            <person name="Alfaro M."/>
            <person name="Ramirez L."/>
            <person name="Pisabarro A.G."/>
            <person name="Kuo A."/>
            <person name="Tritt A."/>
            <person name="Lipzen A."/>
            <person name="He G."/>
            <person name="Yan M."/>
            <person name="Ng V."/>
            <person name="Cullen D."/>
            <person name="Martin F."/>
            <person name="Rosso M.-N."/>
            <person name="Henrissat B."/>
            <person name="Hibbett D."/>
            <person name="Martinez A.T."/>
            <person name="Grigoriev I.V."/>
        </authorList>
    </citation>
    <scope>NUCLEOTIDE SEQUENCE</scope>
    <source>
        <strain evidence="2">CBS 247.69</strain>
    </source>
</reference>
<feature type="region of interest" description="Disordered" evidence="1">
    <location>
        <begin position="1"/>
        <end position="371"/>
    </location>
</feature>
<protein>
    <submittedName>
        <fullName evidence="2">Uncharacterized protein</fullName>
    </submittedName>
</protein>
<name>A0A9P6C7U4_9AGAR</name>
<evidence type="ECO:0000256" key="1">
    <source>
        <dbReference type="SAM" id="MobiDB-lite"/>
    </source>
</evidence>
<feature type="compositionally biased region" description="Basic residues" evidence="1">
    <location>
        <begin position="283"/>
        <end position="293"/>
    </location>
</feature>
<feature type="compositionally biased region" description="Basic and acidic residues" evidence="1">
    <location>
        <begin position="185"/>
        <end position="196"/>
    </location>
</feature>
<feature type="compositionally biased region" description="Low complexity" evidence="1">
    <location>
        <begin position="79"/>
        <end position="95"/>
    </location>
</feature>
<comment type="caution">
    <text evidence="2">The sequence shown here is derived from an EMBL/GenBank/DDBJ whole genome shotgun (WGS) entry which is preliminary data.</text>
</comment>
<accession>A0A9P6C7U4</accession>
<feature type="compositionally biased region" description="Acidic residues" evidence="1">
    <location>
        <begin position="53"/>
        <end position="63"/>
    </location>
</feature>
<sequence>MNSFHGTIPSENWDDDFEFQPQATKHPNAPTKQSNDHVPNRMSIASSDWDVGHDEDEDEEDEERNMKTSTILEDKKNLTKWADAAAASTTPQTPTKRIHVATKSTENWDDDFEDSPVRSQTTSPGKAFPPPPQAKSPSKHTKRKGARPESWDDEFGGPAANKNTAGLGLASPESSDDEMEMGYARGDRDGEDDRTVTARSRRAALSQLTSSTHKTPPPPMPALPLPFLDGIQAFPRSPTASVFSIPTQRPPSSTSTTYLRPTMSRSSTRLDALPPSPPIHRERERRRLRKKSRPAPQGVIEMTNLSTRRRDEEYAFEEEGEGEDEGDRRRSVDSINRPRTPEGGMEYGDSAGPSSLPGLVPPSTPNGKGGALLSRIGSVKKWGVRRKRGGSVTPGEVVGVRIGGYTLHLPWF</sequence>